<dbReference type="SMART" id="SM00849">
    <property type="entry name" value="Lactamase_B"/>
    <property type="match status" value="1"/>
</dbReference>
<dbReference type="PANTHER" id="PTHR42951:SF4">
    <property type="entry name" value="ACYL-COENZYME A THIOESTERASE MBLAC2"/>
    <property type="match status" value="1"/>
</dbReference>
<dbReference type="Gene3D" id="3.60.15.10">
    <property type="entry name" value="Ribonuclease Z/Hydroxyacylglutathione hydrolase-like"/>
    <property type="match status" value="1"/>
</dbReference>
<dbReference type="InterPro" id="IPR048933">
    <property type="entry name" value="B_lactamase-like_C"/>
</dbReference>
<comment type="caution">
    <text evidence="3">The sequence shown here is derived from an EMBL/GenBank/DDBJ whole genome shotgun (WGS) entry which is preliminary data.</text>
</comment>
<dbReference type="GO" id="GO:0017001">
    <property type="term" value="P:antibiotic catabolic process"/>
    <property type="evidence" value="ECO:0007669"/>
    <property type="project" value="UniProtKB-ARBA"/>
</dbReference>
<dbReference type="OrthoDB" id="2971563at2"/>
<evidence type="ECO:0000256" key="1">
    <source>
        <dbReference type="ARBA" id="ARBA00005250"/>
    </source>
</evidence>
<dbReference type="InterPro" id="IPR036866">
    <property type="entry name" value="RibonucZ/Hydroxyglut_hydro"/>
</dbReference>
<dbReference type="RefSeq" id="WP_139941131.1">
    <property type="nucleotide sequence ID" value="NZ_JBHSYP010000006.1"/>
</dbReference>
<evidence type="ECO:0000259" key="2">
    <source>
        <dbReference type="SMART" id="SM00849"/>
    </source>
</evidence>
<protein>
    <submittedName>
        <fullName evidence="3">MBL fold metallo-hydrolase</fullName>
    </submittedName>
</protein>
<dbReference type="Pfam" id="PF00753">
    <property type="entry name" value="Lactamase_B"/>
    <property type="match status" value="1"/>
</dbReference>
<evidence type="ECO:0000313" key="4">
    <source>
        <dbReference type="Proteomes" id="UP000319148"/>
    </source>
</evidence>
<feature type="domain" description="Metallo-beta-lactamase" evidence="2">
    <location>
        <begin position="42"/>
        <end position="259"/>
    </location>
</feature>
<dbReference type="GO" id="GO:0016787">
    <property type="term" value="F:hydrolase activity"/>
    <property type="evidence" value="ECO:0007669"/>
    <property type="project" value="UniProtKB-KW"/>
</dbReference>
<gene>
    <name evidence="3" type="ORF">FIV46_11805</name>
</gene>
<dbReference type="InterPro" id="IPR001279">
    <property type="entry name" value="Metallo-B-lactamas"/>
</dbReference>
<proteinExistence type="inferred from homology"/>
<dbReference type="AlphaFoldDB" id="A0A501PHB8"/>
<comment type="similarity">
    <text evidence="1">Belongs to the metallo-beta-lactamase superfamily. Class-B beta-lactamase family.</text>
</comment>
<keyword evidence="3" id="KW-0378">Hydrolase</keyword>
<dbReference type="EMBL" id="VFIY01000014">
    <property type="protein sequence ID" value="TPD59468.1"/>
    <property type="molecule type" value="Genomic_DNA"/>
</dbReference>
<name>A0A501PHB8_9PROT</name>
<dbReference type="Proteomes" id="UP000319148">
    <property type="component" value="Unassembled WGS sequence"/>
</dbReference>
<dbReference type="Pfam" id="PF21221">
    <property type="entry name" value="B_lactamase-like_C"/>
    <property type="match status" value="1"/>
</dbReference>
<dbReference type="PANTHER" id="PTHR42951">
    <property type="entry name" value="METALLO-BETA-LACTAMASE DOMAIN-CONTAINING"/>
    <property type="match status" value="1"/>
</dbReference>
<sequence>MTRPRRPQMTYPFSHEPELGRPDKVAEGVYRCRIPLEFGPPYINSWLLEEDDGWTVIDTGMGTKISSDAWRGVFKDFFGDRPVIRVIVTHMHPDHIGLAGWICRKWNIPLHMSQVEYLTARTLVADTHHDVPDEAMRFIRAAAYTDEQVDSYRAIFGKFGSFIRSLPQAYSRLRHGDRLTIGGVEWIVVIGRGHSPEHVCLHCPDKNLFIAGDQLLPEISSNISVWPYEPDANPLDDWLVSCARLKDYLPEEVLVLPAHGNPFTGAKERLAYLIADHEDNLANLRELCRTPVRVPDCFATLFKKEIPDDKLNMAAGETIAHLNYLIHDGSVIRETDGNGVHLYRRAD</sequence>
<dbReference type="Gene3D" id="1.10.10.10">
    <property type="entry name" value="Winged helix-like DNA-binding domain superfamily/Winged helix DNA-binding domain"/>
    <property type="match status" value="1"/>
</dbReference>
<dbReference type="SUPFAM" id="SSF56281">
    <property type="entry name" value="Metallo-hydrolase/oxidoreductase"/>
    <property type="match status" value="1"/>
</dbReference>
<organism evidence="3 4">
    <name type="scientific">Emcibacter nanhaiensis</name>
    <dbReference type="NCBI Taxonomy" id="1505037"/>
    <lineage>
        <taxon>Bacteria</taxon>
        <taxon>Pseudomonadati</taxon>
        <taxon>Pseudomonadota</taxon>
        <taxon>Alphaproteobacteria</taxon>
        <taxon>Emcibacterales</taxon>
        <taxon>Emcibacteraceae</taxon>
        <taxon>Emcibacter</taxon>
    </lineage>
</organism>
<evidence type="ECO:0000313" key="3">
    <source>
        <dbReference type="EMBL" id="TPD59468.1"/>
    </source>
</evidence>
<dbReference type="InterPro" id="IPR050855">
    <property type="entry name" value="NDM-1-like"/>
</dbReference>
<accession>A0A501PHB8</accession>
<dbReference type="InterPro" id="IPR036388">
    <property type="entry name" value="WH-like_DNA-bd_sf"/>
</dbReference>
<keyword evidence="4" id="KW-1185">Reference proteome</keyword>
<reference evidence="4" key="1">
    <citation type="submission" date="2019-06" db="EMBL/GenBank/DDBJ databases">
        <title>The complete genome of Emcibacter congregatus ZYLT.</title>
        <authorList>
            <person name="Zhao Z."/>
        </authorList>
    </citation>
    <scope>NUCLEOTIDE SEQUENCE [LARGE SCALE GENOMIC DNA]</scope>
    <source>
        <strain evidence="4">MCCC 1A06723</strain>
    </source>
</reference>